<organism evidence="3 4">
    <name type="scientific">Sporothrix epigloea</name>
    <dbReference type="NCBI Taxonomy" id="1892477"/>
    <lineage>
        <taxon>Eukaryota</taxon>
        <taxon>Fungi</taxon>
        <taxon>Dikarya</taxon>
        <taxon>Ascomycota</taxon>
        <taxon>Pezizomycotina</taxon>
        <taxon>Sordariomycetes</taxon>
        <taxon>Sordariomycetidae</taxon>
        <taxon>Ophiostomatales</taxon>
        <taxon>Ophiostomataceae</taxon>
        <taxon>Sporothrix</taxon>
    </lineage>
</organism>
<evidence type="ECO:0000313" key="3">
    <source>
        <dbReference type="EMBL" id="CAK7273510.1"/>
    </source>
</evidence>
<dbReference type="PANTHER" id="PTHR12732">
    <property type="entry name" value="UNCHARACTERIZED PROTEASOME COMPONENT REGION PCI-CONTAINING"/>
    <property type="match status" value="1"/>
</dbReference>
<dbReference type="InterPro" id="IPR000717">
    <property type="entry name" value="PCI_dom"/>
</dbReference>
<keyword evidence="4" id="KW-1185">Reference proteome</keyword>
<name>A0ABP0DYZ1_9PEZI</name>
<comment type="caution">
    <text evidence="3">The sequence shown here is derived from an EMBL/GenBank/DDBJ whole genome shotgun (WGS) entry which is preliminary data.</text>
</comment>
<comment type="similarity">
    <text evidence="1">Belongs to the CSN12 family.</text>
</comment>
<reference evidence="3 4" key="1">
    <citation type="submission" date="2024-01" db="EMBL/GenBank/DDBJ databases">
        <authorList>
            <person name="Allen C."/>
            <person name="Tagirdzhanova G."/>
        </authorList>
    </citation>
    <scope>NUCLEOTIDE SEQUENCE [LARGE SCALE GENOMIC DNA]</scope>
    <source>
        <strain evidence="3 4">CBS 573.63</strain>
    </source>
</reference>
<dbReference type="InterPro" id="IPR036388">
    <property type="entry name" value="WH-like_DNA-bd_sf"/>
</dbReference>
<dbReference type="Proteomes" id="UP001642501">
    <property type="component" value="Unassembled WGS sequence"/>
</dbReference>
<dbReference type="PANTHER" id="PTHR12732:SF0">
    <property type="entry name" value="PCI DOMAIN-CONTAINING PROTEIN 2"/>
    <property type="match status" value="1"/>
</dbReference>
<dbReference type="Gene3D" id="1.10.10.10">
    <property type="entry name" value="Winged helix-like DNA-binding domain superfamily/Winged helix DNA-binding domain"/>
    <property type="match status" value="1"/>
</dbReference>
<evidence type="ECO:0000259" key="2">
    <source>
        <dbReference type="PROSITE" id="PS50250"/>
    </source>
</evidence>
<dbReference type="EMBL" id="CAWUOM010000135">
    <property type="protein sequence ID" value="CAK7273510.1"/>
    <property type="molecule type" value="Genomic_DNA"/>
</dbReference>
<accession>A0ABP0DYZ1</accession>
<sequence length="456" mass="51785">MDKLLRDFGQAFAHGNGKELSVTLSAVAPANDPYRLRNIWNGAGHNDAKAVIKRKIQSNSDGLEHNEVVGWTELYYAYWKAIGQILLVQDAPNGDGSKSTWTRVYEAWKDVLNAVHRGYTNHGFKAWTVPCMYVVGNHLRIIARRADEERTSASNYVGEASFQDDFDADSEKNQQLEDCARQLNRLFQLCLSDRTPDLTKSRKWGIYGLANMLFKTYFKLNSATLSRNILRAIAAAYKGDMPGLDKFPKSQRVTFKYYEGVMYFLEENYEEAEKHLTEAYGLCYTHATRNKEQILTYLIPCHLITSHALPSQQLLVPFPNLQNLFGPLSACIRKGDLDAFSKVLQENEEIYIKLRIYLTVERGRDICMRNLFRKVFVAGGFEESTEAGKAPLRKTRVPITHFTAGLWAMGQDDIDLDEAECLVANMIYKSFMKGYIHHERGIVVLSKAEAFPGTGV</sequence>
<dbReference type="InterPro" id="IPR045114">
    <property type="entry name" value="Csn12-like"/>
</dbReference>
<protein>
    <submittedName>
        <fullName evidence="3">COP9 signalosome (CSN) subunit</fullName>
    </submittedName>
</protein>
<dbReference type="SMART" id="SM00753">
    <property type="entry name" value="PAM"/>
    <property type="match status" value="1"/>
</dbReference>
<evidence type="ECO:0000313" key="4">
    <source>
        <dbReference type="Proteomes" id="UP001642501"/>
    </source>
</evidence>
<dbReference type="Pfam" id="PF01399">
    <property type="entry name" value="PCI"/>
    <property type="match status" value="1"/>
</dbReference>
<gene>
    <name evidence="3" type="primary">CSN12</name>
    <name evidence="3" type="ORF">SEPCBS57363_005688</name>
</gene>
<evidence type="ECO:0000256" key="1">
    <source>
        <dbReference type="ARBA" id="ARBA00025771"/>
    </source>
</evidence>
<feature type="domain" description="PCI" evidence="2">
    <location>
        <begin position="253"/>
        <end position="450"/>
    </location>
</feature>
<proteinExistence type="inferred from homology"/>
<dbReference type="PROSITE" id="PS50250">
    <property type="entry name" value="PCI"/>
    <property type="match status" value="1"/>
</dbReference>